<accession>A0A370GQP5</accession>
<evidence type="ECO:0000313" key="1">
    <source>
        <dbReference type="EMBL" id="RDI45729.1"/>
    </source>
</evidence>
<dbReference type="AlphaFoldDB" id="A0A370GQP5"/>
<organism evidence="1 2">
    <name type="scientific">Falsibacillus pallidus</name>
    <dbReference type="NCBI Taxonomy" id="493781"/>
    <lineage>
        <taxon>Bacteria</taxon>
        <taxon>Bacillati</taxon>
        <taxon>Bacillota</taxon>
        <taxon>Bacilli</taxon>
        <taxon>Bacillales</taxon>
        <taxon>Bacillaceae</taxon>
        <taxon>Falsibacillus</taxon>
    </lineage>
</organism>
<dbReference type="CDD" id="cd06462">
    <property type="entry name" value="Peptidase_S24_S26"/>
    <property type="match status" value="1"/>
</dbReference>
<comment type="caution">
    <text evidence="1">The sequence shown here is derived from an EMBL/GenBank/DDBJ whole genome shotgun (WGS) entry which is preliminary data.</text>
</comment>
<dbReference type="Gene3D" id="2.10.109.10">
    <property type="entry name" value="Umud Fragment, subunit A"/>
    <property type="match status" value="1"/>
</dbReference>
<reference evidence="1 2" key="1">
    <citation type="submission" date="2018-07" db="EMBL/GenBank/DDBJ databases">
        <title>Genomic Encyclopedia of Type Strains, Phase IV (KMG-IV): sequencing the most valuable type-strain genomes for metagenomic binning, comparative biology and taxonomic classification.</title>
        <authorList>
            <person name="Goeker M."/>
        </authorList>
    </citation>
    <scope>NUCLEOTIDE SEQUENCE [LARGE SCALE GENOMIC DNA]</scope>
    <source>
        <strain evidence="1 2">DSM 25281</strain>
    </source>
</reference>
<dbReference type="OrthoDB" id="2860586at2"/>
<dbReference type="Proteomes" id="UP000255326">
    <property type="component" value="Unassembled WGS sequence"/>
</dbReference>
<dbReference type="EMBL" id="QQAY01000002">
    <property type="protein sequence ID" value="RDI45729.1"/>
    <property type="molecule type" value="Genomic_DNA"/>
</dbReference>
<sequence>MLFDQQTINLLQNVIKREGKITLPATGNSMFPYIRRGDSCTFIPFEPDELKRGDIALFHQIDGRLVAHRFFYVHHDQYLFKGDSNQGFDHVVAKEQLIGKLVSIKRNNRLYAPSAIWKMMILNVPMLSGMIRLYINKRKC</sequence>
<evidence type="ECO:0000313" key="2">
    <source>
        <dbReference type="Proteomes" id="UP000255326"/>
    </source>
</evidence>
<proteinExistence type="predicted"/>
<gene>
    <name evidence="1" type="ORF">DFR59_102362</name>
</gene>
<protein>
    <submittedName>
        <fullName evidence="1">Signal peptidase</fullName>
    </submittedName>
</protein>
<dbReference type="SUPFAM" id="SSF51306">
    <property type="entry name" value="LexA/Signal peptidase"/>
    <property type="match status" value="1"/>
</dbReference>
<dbReference type="InterPro" id="IPR036286">
    <property type="entry name" value="LexA/Signal_pep-like_sf"/>
</dbReference>
<keyword evidence="2" id="KW-1185">Reference proteome</keyword>
<name>A0A370GQP5_9BACI</name>